<name>A0A183Q541_9TREM</name>
<gene>
    <name evidence="1" type="ORF">SMTD_LOCUS21727</name>
</gene>
<accession>A0A183Q541</accession>
<evidence type="ECO:0000313" key="1">
    <source>
        <dbReference type="EMBL" id="VDP85525.1"/>
    </source>
</evidence>
<organism evidence="1 2">
    <name type="scientific">Schistosoma mattheei</name>
    <dbReference type="NCBI Taxonomy" id="31246"/>
    <lineage>
        <taxon>Eukaryota</taxon>
        <taxon>Metazoa</taxon>
        <taxon>Spiralia</taxon>
        <taxon>Lophotrochozoa</taxon>
        <taxon>Platyhelminthes</taxon>
        <taxon>Trematoda</taxon>
        <taxon>Digenea</taxon>
        <taxon>Strigeidida</taxon>
        <taxon>Schistosomatoidea</taxon>
        <taxon>Schistosomatidae</taxon>
        <taxon>Schistosoma</taxon>
    </lineage>
</organism>
<evidence type="ECO:0000313" key="2">
    <source>
        <dbReference type="Proteomes" id="UP000269396"/>
    </source>
</evidence>
<dbReference type="EMBL" id="UZAL01048303">
    <property type="protein sequence ID" value="VDP85525.1"/>
    <property type="molecule type" value="Genomic_DNA"/>
</dbReference>
<dbReference type="STRING" id="31246.A0A183Q541"/>
<keyword evidence="2" id="KW-1185">Reference proteome</keyword>
<dbReference type="Proteomes" id="UP000269396">
    <property type="component" value="Unassembled WGS sequence"/>
</dbReference>
<proteinExistence type="predicted"/>
<reference evidence="1 2" key="1">
    <citation type="submission" date="2018-11" db="EMBL/GenBank/DDBJ databases">
        <authorList>
            <consortium name="Pathogen Informatics"/>
        </authorList>
    </citation>
    <scope>NUCLEOTIDE SEQUENCE [LARGE SCALE GENOMIC DNA]</scope>
    <source>
        <strain>Denwood</strain>
        <strain evidence="2">Zambia</strain>
    </source>
</reference>
<sequence length="78" mass="8279">MLDLPAMAASQANDPFCTEAPQSTSLQCQEAPPATSSSTILYDTSTGLPRPILPSAYCRLVFDTLHGLSHPGIAARYI</sequence>
<dbReference type="AlphaFoldDB" id="A0A183Q541"/>
<protein>
    <submittedName>
        <fullName evidence="1">Uncharacterized protein</fullName>
    </submittedName>
</protein>